<evidence type="ECO:0000256" key="1">
    <source>
        <dbReference type="SAM" id="Phobius"/>
    </source>
</evidence>
<keyword evidence="1" id="KW-0812">Transmembrane</keyword>
<evidence type="ECO:0000313" key="2">
    <source>
        <dbReference type="EMBL" id="SMX69214.1"/>
    </source>
</evidence>
<accession>A0A2H1I263</accession>
<name>A0A2H1I263_9MICO</name>
<keyword evidence="1" id="KW-0472">Membrane</keyword>
<protein>
    <submittedName>
        <fullName evidence="2">Uncharacterized protein</fullName>
    </submittedName>
</protein>
<keyword evidence="1" id="KW-1133">Transmembrane helix</keyword>
<dbReference type="EMBL" id="FXZE01000002">
    <property type="protein sequence ID" value="SMX69214.1"/>
    <property type="molecule type" value="Genomic_DNA"/>
</dbReference>
<feature type="transmembrane region" description="Helical" evidence="1">
    <location>
        <begin position="37"/>
        <end position="58"/>
    </location>
</feature>
<keyword evidence="3" id="KW-1185">Reference proteome</keyword>
<reference evidence="3" key="1">
    <citation type="submission" date="2017-03" db="EMBL/GenBank/DDBJ databases">
        <authorList>
            <person name="Monnet C."/>
        </authorList>
    </citation>
    <scope>NUCLEOTIDE SEQUENCE [LARGE SCALE GENOMIC DNA]</scope>
    <source>
        <strain evidence="3">P10</strain>
    </source>
</reference>
<dbReference type="AlphaFoldDB" id="A0A2H1I263"/>
<sequence length="77" mass="8545">MFHHLMNRFAVFVIGLSTDESHRRGERRGDRPDRGDVPGWVLITLMTAGLVVALWALAGEAFTSMFQDAMNKVRGAG</sequence>
<dbReference type="RefSeq" id="WP_233429228.1">
    <property type="nucleotide sequence ID" value="NZ_FXZE01000002.1"/>
</dbReference>
<organism evidence="2 3">
    <name type="scientific">Brevibacterium antiquum</name>
    <dbReference type="NCBI Taxonomy" id="234835"/>
    <lineage>
        <taxon>Bacteria</taxon>
        <taxon>Bacillati</taxon>
        <taxon>Actinomycetota</taxon>
        <taxon>Actinomycetes</taxon>
        <taxon>Micrococcales</taxon>
        <taxon>Brevibacteriaceae</taxon>
        <taxon>Brevibacterium</taxon>
    </lineage>
</organism>
<proteinExistence type="predicted"/>
<dbReference type="Proteomes" id="UP000234342">
    <property type="component" value="Unassembled WGS sequence"/>
</dbReference>
<gene>
    <name evidence="2" type="ORF">BANT10_00459</name>
</gene>
<evidence type="ECO:0000313" key="3">
    <source>
        <dbReference type="Proteomes" id="UP000234342"/>
    </source>
</evidence>